<accession>A0A844BCL4</accession>
<reference evidence="2 3" key="1">
    <citation type="submission" date="2019-11" db="EMBL/GenBank/DDBJ databases">
        <title>Caenimonas koreensis gen. nov., sp. nov., isolated from activated sludge.</title>
        <authorList>
            <person name="Seung H.R."/>
        </authorList>
    </citation>
    <scope>NUCLEOTIDE SEQUENCE [LARGE SCALE GENOMIC DNA]</scope>
    <source>
        <strain evidence="2 3">EMB320</strain>
    </source>
</reference>
<sequence>MNETPVEALGPPPFRFTPSYGPSIEGPAFSWSFKALVTALVFGMVIWFIQLWLTGKVSGGLVSILSWFLAALAMIIYTWWCMVRSVTTLNTQELRQTWMWQKKMELRELAYGKLIRVPGLEWLIAPRLYVRTLMGKFAVFHCADPRMLAEFERLVAELKAFRAM</sequence>
<dbReference type="AlphaFoldDB" id="A0A844BCL4"/>
<protein>
    <submittedName>
        <fullName evidence="2">Uncharacterized protein</fullName>
    </submittedName>
</protein>
<feature type="transmembrane region" description="Helical" evidence="1">
    <location>
        <begin position="61"/>
        <end position="80"/>
    </location>
</feature>
<dbReference type="EMBL" id="WJBU01000022">
    <property type="protein sequence ID" value="MRD49306.1"/>
    <property type="molecule type" value="Genomic_DNA"/>
</dbReference>
<keyword evidence="3" id="KW-1185">Reference proteome</keyword>
<dbReference type="Proteomes" id="UP000487350">
    <property type="component" value="Unassembled WGS sequence"/>
</dbReference>
<evidence type="ECO:0000313" key="3">
    <source>
        <dbReference type="Proteomes" id="UP000487350"/>
    </source>
</evidence>
<evidence type="ECO:0000256" key="1">
    <source>
        <dbReference type="SAM" id="Phobius"/>
    </source>
</evidence>
<name>A0A844BCL4_9BURK</name>
<keyword evidence="1" id="KW-0812">Transmembrane</keyword>
<proteinExistence type="predicted"/>
<keyword evidence="1" id="KW-0472">Membrane</keyword>
<gene>
    <name evidence="2" type="ORF">GHT07_18685</name>
</gene>
<comment type="caution">
    <text evidence="2">The sequence shown here is derived from an EMBL/GenBank/DDBJ whole genome shotgun (WGS) entry which is preliminary data.</text>
</comment>
<keyword evidence="1" id="KW-1133">Transmembrane helix</keyword>
<dbReference type="RefSeq" id="WP_228488441.1">
    <property type="nucleotide sequence ID" value="NZ_WJBU01000022.1"/>
</dbReference>
<organism evidence="2 3">
    <name type="scientific">Caenimonas koreensis DSM 17982</name>
    <dbReference type="NCBI Taxonomy" id="1121255"/>
    <lineage>
        <taxon>Bacteria</taxon>
        <taxon>Pseudomonadati</taxon>
        <taxon>Pseudomonadota</taxon>
        <taxon>Betaproteobacteria</taxon>
        <taxon>Burkholderiales</taxon>
        <taxon>Comamonadaceae</taxon>
        <taxon>Caenimonas</taxon>
    </lineage>
</organism>
<feature type="transmembrane region" description="Helical" evidence="1">
    <location>
        <begin position="28"/>
        <end position="49"/>
    </location>
</feature>
<evidence type="ECO:0000313" key="2">
    <source>
        <dbReference type="EMBL" id="MRD49306.1"/>
    </source>
</evidence>